<dbReference type="InterPro" id="IPR011257">
    <property type="entry name" value="DNA_glycosylase"/>
</dbReference>
<proteinExistence type="predicted"/>
<gene>
    <name evidence="3" type="ORF">DT351_03925</name>
</gene>
<dbReference type="Proteomes" id="UP000257607">
    <property type="component" value="Chromosome"/>
</dbReference>
<evidence type="ECO:0000256" key="2">
    <source>
        <dbReference type="SAM" id="Phobius"/>
    </source>
</evidence>
<dbReference type="InterPro" id="IPR052891">
    <property type="entry name" value="DNA-3mA_glycosylase"/>
</dbReference>
<keyword evidence="1" id="KW-0479">Metal-binding</keyword>
<dbReference type="GO" id="GO:0006284">
    <property type="term" value="P:base-excision repair"/>
    <property type="evidence" value="ECO:0007669"/>
    <property type="project" value="InterPro"/>
</dbReference>
<dbReference type="PANTHER" id="PTHR30037">
    <property type="entry name" value="DNA-3-METHYLADENINE GLYCOSYLASE 1"/>
    <property type="match status" value="1"/>
</dbReference>
<accession>A0A385AD55</accession>
<dbReference type="Gene3D" id="1.10.340.30">
    <property type="entry name" value="Hypothetical protein, domain 2"/>
    <property type="match status" value="1"/>
</dbReference>
<keyword evidence="1" id="KW-0862">Zinc</keyword>
<dbReference type="InterPro" id="IPR005019">
    <property type="entry name" value="Adenine_glyco"/>
</dbReference>
<dbReference type="EMBL" id="CP031003">
    <property type="protein sequence ID" value="AXN35554.1"/>
    <property type="molecule type" value="Genomic_DNA"/>
</dbReference>
<dbReference type="GO" id="GO:0008725">
    <property type="term" value="F:DNA-3-methyladenine glycosylase activity"/>
    <property type="evidence" value="ECO:0007669"/>
    <property type="project" value="InterPro"/>
</dbReference>
<feature type="binding site" evidence="1">
    <location>
        <position position="21"/>
    </location>
    <ligand>
        <name>Zn(2+)</name>
        <dbReference type="ChEBI" id="CHEBI:29105"/>
    </ligand>
</feature>
<evidence type="ECO:0000313" key="3">
    <source>
        <dbReference type="EMBL" id="AXN35554.1"/>
    </source>
</evidence>
<organism evidence="3 4">
    <name type="scientific">Latilactobacillus curvatus</name>
    <name type="common">Lactobacillus curvatus</name>
    <dbReference type="NCBI Taxonomy" id="28038"/>
    <lineage>
        <taxon>Bacteria</taxon>
        <taxon>Bacillati</taxon>
        <taxon>Bacillota</taxon>
        <taxon>Bacilli</taxon>
        <taxon>Lactobacillales</taxon>
        <taxon>Lactobacillaceae</taxon>
        <taxon>Latilactobacillus</taxon>
    </lineage>
</organism>
<keyword evidence="2" id="KW-0812">Transmembrane</keyword>
<dbReference type="Pfam" id="PF03352">
    <property type="entry name" value="Adenine_glyco"/>
    <property type="match status" value="1"/>
</dbReference>
<name>A0A385AD55_LATCU</name>
<dbReference type="RefSeq" id="WP_004265187.1">
    <property type="nucleotide sequence ID" value="NZ_CP016221.1"/>
</dbReference>
<dbReference type="PANTHER" id="PTHR30037:SF4">
    <property type="entry name" value="DNA-3-METHYLADENINE GLYCOSYLASE I"/>
    <property type="match status" value="1"/>
</dbReference>
<sequence>MVDETAKNNFETATDGVQAYHNYFGTPTHDDRIWFELLTVGVFQVGLSWKVAASKIPVLRQQMAGMVIDQVAQFDEMDVERLQKEPDMIRNTRKIRATIQNARAIQAIQTEYGSFSAYLWVFVDGQPQLLDSQMAGVSDKSAPISTQLAKELKKHQFKFVGPVVTHLFMLAGGLIQIIDED</sequence>
<dbReference type="GO" id="GO:0046872">
    <property type="term" value="F:metal ion binding"/>
    <property type="evidence" value="ECO:0007669"/>
    <property type="project" value="UniProtKB-KW"/>
</dbReference>
<dbReference type="AlphaFoldDB" id="A0A385AD55"/>
<dbReference type="SUPFAM" id="SSF48150">
    <property type="entry name" value="DNA-glycosylase"/>
    <property type="match status" value="1"/>
</dbReference>
<keyword evidence="2" id="KW-0472">Membrane</keyword>
<evidence type="ECO:0000313" key="4">
    <source>
        <dbReference type="Proteomes" id="UP000257607"/>
    </source>
</evidence>
<reference evidence="3 4" key="1">
    <citation type="submission" date="2018-07" db="EMBL/GenBank/DDBJ databases">
        <title>Lactobacillus curvatus genome sequence.</title>
        <authorList>
            <person name="Prechtl R."/>
        </authorList>
    </citation>
    <scope>NUCLEOTIDE SEQUENCE [LARGE SCALE GENOMIC DNA]</scope>
    <source>
        <strain evidence="3 4">TMW 1.1928</strain>
    </source>
</reference>
<keyword evidence="2" id="KW-1133">Transmembrane helix</keyword>
<protein>
    <submittedName>
        <fullName evidence="3">DNA-3-methyladenine glycosylase I</fullName>
    </submittedName>
</protein>
<evidence type="ECO:0000256" key="1">
    <source>
        <dbReference type="PIRSR" id="PIRSR605019-1"/>
    </source>
</evidence>
<feature type="transmembrane region" description="Helical" evidence="2">
    <location>
        <begin position="159"/>
        <end position="178"/>
    </location>
</feature>